<evidence type="ECO:0000256" key="2">
    <source>
        <dbReference type="ARBA" id="ARBA00022771"/>
    </source>
</evidence>
<sequence>MSCLLLRESPMIVALNKEKTVYDGFITVLVRKEKDLRIRIYLPPDHQMKQAKLHCCWQMKRLLHGYQHIVKQEVAMKSQPGCQSFSPPQYYSQLITEMETIGWDNLKSGTVADPDWFRKGEVPQNLVILMSFSCLEEATFTVNYCIDGVRLLFIDAEFRTLKLKAEDSAGRQHAVTVKLKSKVALMWCDCKIMLRDGAVRLWQGLKERRERVRGCGGTDKTMSDPHKYPTEAPEFSADLPVPLVITWTSQSTLANVHSQFLLNVEALSEFWSVLDEIDEQTWVLEPEKPTRADSMRRIAIGNNVSIKVQIDPRHPKMLPECCLLGAEHDRSATAGAAELTARNMFAAQCAFRFRVRWCRNGVKTVAVADPPSAGGKCPVLSAALLWHFFERIEIRVVTPLRNKLNANMHLWNPDCSVLQNMKDVLEIEFPSPATHEKSSFSVECGICYSYRLESAIPDQVCNDPRCGQPFHQVCLYEWLRGLPTSRQSFNIVFGECPYCSKPITVKMVTGNV</sequence>
<dbReference type="InterPro" id="IPR013083">
    <property type="entry name" value="Znf_RING/FYVE/PHD"/>
</dbReference>
<keyword evidence="3" id="KW-0862">Zinc</keyword>
<dbReference type="InterPro" id="IPR026850">
    <property type="entry name" value="FANCL_C"/>
</dbReference>
<evidence type="ECO:0000256" key="3">
    <source>
        <dbReference type="ARBA" id="ARBA00022833"/>
    </source>
</evidence>
<dbReference type="Pfam" id="PF11793">
    <property type="entry name" value="FANCL_C"/>
    <property type="match status" value="1"/>
</dbReference>
<keyword evidence="7" id="KW-1185">Reference proteome</keyword>
<dbReference type="InterPro" id="IPR016135">
    <property type="entry name" value="UBQ-conjugating_enzyme/RWD"/>
</dbReference>
<dbReference type="Gene3D" id="3.10.110.20">
    <property type="entry name" value="RWD domain-like"/>
    <property type="match status" value="2"/>
</dbReference>
<evidence type="ECO:0000313" key="6">
    <source>
        <dbReference type="EMBL" id="KAI2657833.1"/>
    </source>
</evidence>
<dbReference type="SUPFAM" id="SSF57850">
    <property type="entry name" value="RING/U-box"/>
    <property type="match status" value="1"/>
</dbReference>
<dbReference type="CDD" id="cd23786">
    <property type="entry name" value="ELF_FANCL"/>
    <property type="match status" value="1"/>
</dbReference>
<dbReference type="Pfam" id="PF18890">
    <property type="entry name" value="FANCL_d2"/>
    <property type="match status" value="2"/>
</dbReference>
<comment type="caution">
    <text evidence="6">The sequence shown here is derived from an EMBL/GenBank/DDBJ whole genome shotgun (WGS) entry which is preliminary data.</text>
</comment>
<gene>
    <name evidence="6" type="ORF">H4Q32_009243</name>
</gene>
<dbReference type="InterPro" id="IPR043003">
    <property type="entry name" value="FANCL_d3_sf"/>
</dbReference>
<dbReference type="PANTHER" id="PTHR13206:SF0">
    <property type="entry name" value="E3 UBIQUITIN-PROTEIN LIGASE FANCL"/>
    <property type="match status" value="1"/>
</dbReference>
<reference evidence="6 7" key="1">
    <citation type="submission" date="2022-01" db="EMBL/GenBank/DDBJ databases">
        <title>A high-quality chromosome-level genome assembly of rohu carp, Labeo rohita.</title>
        <authorList>
            <person name="Arick M.A. II"/>
            <person name="Hsu C.-Y."/>
            <person name="Magbanua Z."/>
            <person name="Pechanova O."/>
            <person name="Grover C."/>
            <person name="Miller E."/>
            <person name="Thrash A."/>
            <person name="Ezzel L."/>
            <person name="Alam S."/>
            <person name="Benzie J."/>
            <person name="Hamilton M."/>
            <person name="Karsi A."/>
            <person name="Lawrence M.L."/>
            <person name="Peterson D.G."/>
        </authorList>
    </citation>
    <scope>NUCLEOTIDE SEQUENCE [LARGE SCALE GENOMIC DNA]</scope>
    <source>
        <strain evidence="7">BAU-BD-2019</strain>
        <tissue evidence="6">Blood</tissue>
    </source>
</reference>
<dbReference type="InterPro" id="IPR001841">
    <property type="entry name" value="Znf_RING"/>
</dbReference>
<dbReference type="InterPro" id="IPR026848">
    <property type="entry name" value="Fancl"/>
</dbReference>
<evidence type="ECO:0000256" key="4">
    <source>
        <dbReference type="PROSITE-ProRule" id="PRU00175"/>
    </source>
</evidence>
<dbReference type="InterPro" id="IPR019162">
    <property type="entry name" value="FancL_WD-rpt_cont_dom"/>
</dbReference>
<dbReference type="Pfam" id="PF18891">
    <property type="entry name" value="FANCL_d3"/>
    <property type="match status" value="2"/>
</dbReference>
<evidence type="ECO:0000256" key="1">
    <source>
        <dbReference type="ARBA" id="ARBA00022723"/>
    </source>
</evidence>
<dbReference type="CDD" id="cd23831">
    <property type="entry name" value="DRWD-N_FANCL"/>
    <property type="match status" value="1"/>
</dbReference>
<keyword evidence="1" id="KW-0479">Metal-binding</keyword>
<name>A0ABQ8M4K5_LABRO</name>
<dbReference type="PROSITE" id="PS50089">
    <property type="entry name" value="ZF_RING_2"/>
    <property type="match status" value="1"/>
</dbReference>
<organism evidence="6 7">
    <name type="scientific">Labeo rohita</name>
    <name type="common">Indian major carp</name>
    <name type="synonym">Cyprinus rohita</name>
    <dbReference type="NCBI Taxonomy" id="84645"/>
    <lineage>
        <taxon>Eukaryota</taxon>
        <taxon>Metazoa</taxon>
        <taxon>Chordata</taxon>
        <taxon>Craniata</taxon>
        <taxon>Vertebrata</taxon>
        <taxon>Euteleostomi</taxon>
        <taxon>Actinopterygii</taxon>
        <taxon>Neopterygii</taxon>
        <taxon>Teleostei</taxon>
        <taxon>Ostariophysi</taxon>
        <taxon>Cypriniformes</taxon>
        <taxon>Cyprinidae</taxon>
        <taxon>Labeoninae</taxon>
        <taxon>Labeonini</taxon>
        <taxon>Labeo</taxon>
    </lineage>
</organism>
<dbReference type="EMBL" id="JACTAM010000013">
    <property type="protein sequence ID" value="KAI2657833.1"/>
    <property type="molecule type" value="Genomic_DNA"/>
</dbReference>
<dbReference type="InterPro" id="IPR044037">
    <property type="entry name" value="FANCL_d3"/>
</dbReference>
<dbReference type="Gene3D" id="3.30.40.10">
    <property type="entry name" value="Zinc/RING finger domain, C3HC4 (zinc finger)"/>
    <property type="match status" value="1"/>
</dbReference>
<keyword evidence="2 4" id="KW-0863">Zinc-finger</keyword>
<protein>
    <submittedName>
        <fullName evidence="6">E3 ubiquitin-protein ligase FANCL</fullName>
    </submittedName>
</protein>
<dbReference type="InterPro" id="IPR043898">
    <property type="entry name" value="FANCL_d2"/>
</dbReference>
<accession>A0ABQ8M4K5</accession>
<dbReference type="PANTHER" id="PTHR13206">
    <property type="entry name" value="UBIQUITIN LIGASE PROTEIN PHF9 FANCONI ANEMIA GROUP L PROTEIN"/>
    <property type="match status" value="1"/>
</dbReference>
<dbReference type="Proteomes" id="UP000830375">
    <property type="component" value="Unassembled WGS sequence"/>
</dbReference>
<dbReference type="Pfam" id="PF09765">
    <property type="entry name" value="FANCL_d1"/>
    <property type="match status" value="1"/>
</dbReference>
<evidence type="ECO:0000259" key="5">
    <source>
        <dbReference type="PROSITE" id="PS50089"/>
    </source>
</evidence>
<dbReference type="CDD" id="cd23832">
    <property type="entry name" value="DRWD-C_FANCL"/>
    <property type="match status" value="1"/>
</dbReference>
<proteinExistence type="predicted"/>
<evidence type="ECO:0000313" key="7">
    <source>
        <dbReference type="Proteomes" id="UP000830375"/>
    </source>
</evidence>
<feature type="domain" description="RING-type" evidence="5">
    <location>
        <begin position="444"/>
        <end position="500"/>
    </location>
</feature>
<dbReference type="SMART" id="SM01197">
    <property type="entry name" value="FANCL_C"/>
    <property type="match status" value="1"/>
</dbReference>
<dbReference type="CDD" id="cd16490">
    <property type="entry name" value="RING-CH-C4HC3_FANCL"/>
    <property type="match status" value="1"/>
</dbReference>
<dbReference type="Gene3D" id="3.10.110.10">
    <property type="entry name" value="Ubiquitin Conjugating Enzyme"/>
    <property type="match status" value="2"/>
</dbReference>